<protein>
    <submittedName>
        <fullName evidence="1">Uncharacterized protein</fullName>
    </submittedName>
</protein>
<proteinExistence type="predicted"/>
<sequence length="126" mass="14202">MCRYVKLSTNQMLNKLNAFLVKKKQQRTAVATPEYVGISSKVPVHLRNCFQICNAMFARFLRGQVQAPTKLSTSPPAYPVAAYLVTLIWKICEQKIQNISVVEVNFFERTASVQTVLLFLFGGGNE</sequence>
<reference evidence="1 2" key="1">
    <citation type="submission" date="2015-01" db="EMBL/GenBank/DDBJ databases">
        <title>Evolution of Trichinella species and genotypes.</title>
        <authorList>
            <person name="Korhonen P.K."/>
            <person name="Edoardo P."/>
            <person name="Giuseppe L.R."/>
            <person name="Gasser R.B."/>
        </authorList>
    </citation>
    <scope>NUCLEOTIDE SEQUENCE [LARGE SCALE GENOMIC DNA]</scope>
    <source>
        <strain evidence="1">ISS13</strain>
    </source>
</reference>
<comment type="caution">
    <text evidence="1">The sequence shown here is derived from an EMBL/GenBank/DDBJ whole genome shotgun (WGS) entry which is preliminary data.</text>
</comment>
<dbReference type="Proteomes" id="UP000054632">
    <property type="component" value="Unassembled WGS sequence"/>
</dbReference>
<organism evidence="1 2">
    <name type="scientific">Trichinella pseudospiralis</name>
    <name type="common">Parasitic roundworm</name>
    <dbReference type="NCBI Taxonomy" id="6337"/>
    <lineage>
        <taxon>Eukaryota</taxon>
        <taxon>Metazoa</taxon>
        <taxon>Ecdysozoa</taxon>
        <taxon>Nematoda</taxon>
        <taxon>Enoplea</taxon>
        <taxon>Dorylaimia</taxon>
        <taxon>Trichinellida</taxon>
        <taxon>Trichinellidae</taxon>
        <taxon>Trichinella</taxon>
    </lineage>
</organism>
<dbReference type="AlphaFoldDB" id="A0A0V1E279"/>
<gene>
    <name evidence="1" type="ORF">T4A_4941</name>
</gene>
<accession>A0A0V1E279</accession>
<evidence type="ECO:0000313" key="2">
    <source>
        <dbReference type="Proteomes" id="UP000054632"/>
    </source>
</evidence>
<evidence type="ECO:0000313" key="1">
    <source>
        <dbReference type="EMBL" id="KRY67935.1"/>
    </source>
</evidence>
<dbReference type="EMBL" id="JYDR01000124">
    <property type="protein sequence ID" value="KRY67935.1"/>
    <property type="molecule type" value="Genomic_DNA"/>
</dbReference>
<name>A0A0V1E279_TRIPS</name>